<evidence type="ECO:0000313" key="1">
    <source>
        <dbReference type="EMBL" id="QTD99656.1"/>
    </source>
</evidence>
<accession>A0ABX7TSR6</accession>
<organism evidence="1 2">
    <name type="scientific">Streptomyces cyanogenus</name>
    <dbReference type="NCBI Taxonomy" id="80860"/>
    <lineage>
        <taxon>Bacteria</taxon>
        <taxon>Bacillati</taxon>
        <taxon>Actinomycetota</taxon>
        <taxon>Actinomycetes</taxon>
        <taxon>Kitasatosporales</taxon>
        <taxon>Streptomycetaceae</taxon>
        <taxon>Streptomyces</taxon>
    </lineage>
</organism>
<dbReference type="Proteomes" id="UP000663908">
    <property type="component" value="Chromosome"/>
</dbReference>
<reference evidence="1 2" key="1">
    <citation type="submission" date="2021-03" db="EMBL/GenBank/DDBJ databases">
        <title>Complete genome sequence of Streptomyces cyanogenus S136, producer of anticancer angucycline landomycin A.</title>
        <authorList>
            <person name="Hrab P."/>
            <person name="Ruckert C."/>
            <person name="Busche T."/>
            <person name="Ostash I."/>
            <person name="Kalinowski J."/>
            <person name="Fedorenko V."/>
            <person name="Yushchuk O."/>
            <person name="Ostash B."/>
        </authorList>
    </citation>
    <scope>NUCLEOTIDE SEQUENCE [LARGE SCALE GENOMIC DNA]</scope>
    <source>
        <strain evidence="1 2">S136</strain>
    </source>
</reference>
<dbReference type="EMBL" id="CP071839">
    <property type="protein sequence ID" value="QTD99656.1"/>
    <property type="molecule type" value="Genomic_DNA"/>
</dbReference>
<sequence>MSKGALSGVSLYRSWMTPAKAEEGRVLPG</sequence>
<proteinExistence type="predicted"/>
<keyword evidence="2" id="KW-1185">Reference proteome</keyword>
<gene>
    <name evidence="1" type="ORF">S1361_20130</name>
</gene>
<protein>
    <submittedName>
        <fullName evidence="1">Uncharacterized protein</fullName>
    </submittedName>
</protein>
<name>A0ABX7TSR6_STRCY</name>
<evidence type="ECO:0000313" key="2">
    <source>
        <dbReference type="Proteomes" id="UP000663908"/>
    </source>
</evidence>